<dbReference type="Proteomes" id="UP001202328">
    <property type="component" value="Unassembled WGS sequence"/>
</dbReference>
<dbReference type="EMBL" id="JAJJMB010012240">
    <property type="protein sequence ID" value="KAI3879869.1"/>
    <property type="molecule type" value="Genomic_DNA"/>
</dbReference>
<dbReference type="AlphaFoldDB" id="A0AAD4S9V3"/>
<name>A0AAD4S9V3_9MAGN</name>
<comment type="caution">
    <text evidence="2">The sequence shown here is derived from an EMBL/GenBank/DDBJ whole genome shotgun (WGS) entry which is preliminary data.</text>
</comment>
<protein>
    <submittedName>
        <fullName evidence="2">Uncharacterized protein</fullName>
    </submittedName>
</protein>
<feature type="region of interest" description="Disordered" evidence="1">
    <location>
        <begin position="1"/>
        <end position="39"/>
    </location>
</feature>
<keyword evidence="3" id="KW-1185">Reference proteome</keyword>
<gene>
    <name evidence="2" type="ORF">MKW98_018108</name>
</gene>
<evidence type="ECO:0000313" key="2">
    <source>
        <dbReference type="EMBL" id="KAI3879869.1"/>
    </source>
</evidence>
<organism evidence="2 3">
    <name type="scientific">Papaver atlanticum</name>
    <dbReference type="NCBI Taxonomy" id="357466"/>
    <lineage>
        <taxon>Eukaryota</taxon>
        <taxon>Viridiplantae</taxon>
        <taxon>Streptophyta</taxon>
        <taxon>Embryophyta</taxon>
        <taxon>Tracheophyta</taxon>
        <taxon>Spermatophyta</taxon>
        <taxon>Magnoliopsida</taxon>
        <taxon>Ranunculales</taxon>
        <taxon>Papaveraceae</taxon>
        <taxon>Papaveroideae</taxon>
        <taxon>Papaver</taxon>
    </lineage>
</organism>
<feature type="compositionally biased region" description="Low complexity" evidence="1">
    <location>
        <begin position="22"/>
        <end position="36"/>
    </location>
</feature>
<accession>A0AAD4S9V3</accession>
<sequence length="85" mass="10010">MKSLPTLLLDQRHWRTKPKPFPQQYQLPQSDLQQSYPGDASEVSRCLTPHYYQQGMGKGCLMADRTKRHYSQVIEQGSRQMGREW</sequence>
<evidence type="ECO:0000256" key="1">
    <source>
        <dbReference type="SAM" id="MobiDB-lite"/>
    </source>
</evidence>
<reference evidence="2" key="1">
    <citation type="submission" date="2022-04" db="EMBL/GenBank/DDBJ databases">
        <title>A functionally conserved STORR gene fusion in Papaver species that diverged 16.8 million years ago.</title>
        <authorList>
            <person name="Catania T."/>
        </authorList>
    </citation>
    <scope>NUCLEOTIDE SEQUENCE</scope>
    <source>
        <strain evidence="2">S-188037</strain>
    </source>
</reference>
<evidence type="ECO:0000313" key="3">
    <source>
        <dbReference type="Proteomes" id="UP001202328"/>
    </source>
</evidence>
<proteinExistence type="predicted"/>